<keyword evidence="6" id="KW-0843">Virulence</keyword>
<dbReference type="PANTHER" id="PTHR33365:SF4">
    <property type="entry name" value="CYCLOCHLOROTINE BIOSYNTHESIS PROTEIN O"/>
    <property type="match status" value="1"/>
</dbReference>
<evidence type="ECO:0000256" key="2">
    <source>
        <dbReference type="ARBA" id="ARBA00004685"/>
    </source>
</evidence>
<dbReference type="EMBL" id="JAWRVE010000144">
    <property type="protein sequence ID" value="KAL1853955.1"/>
    <property type="molecule type" value="Genomic_DNA"/>
</dbReference>
<evidence type="ECO:0000256" key="6">
    <source>
        <dbReference type="ARBA" id="ARBA00023026"/>
    </source>
</evidence>
<evidence type="ECO:0000256" key="4">
    <source>
        <dbReference type="ARBA" id="ARBA00022989"/>
    </source>
</evidence>
<evidence type="ECO:0000256" key="5">
    <source>
        <dbReference type="ARBA" id="ARBA00023002"/>
    </source>
</evidence>
<comment type="caution">
    <text evidence="10">The sequence shown here is derived from an EMBL/GenBank/DDBJ whole genome shotgun (WGS) entry which is preliminary data.</text>
</comment>
<gene>
    <name evidence="10" type="ORF">Daus18300_011622</name>
</gene>
<keyword evidence="8" id="KW-0325">Glycoprotein</keyword>
<keyword evidence="5" id="KW-0560">Oxidoreductase</keyword>
<comment type="pathway">
    <text evidence="2">Mycotoxin biosynthesis.</text>
</comment>
<reference evidence="10 11" key="1">
    <citation type="journal article" date="2024" name="IMA Fungus">
        <title>IMA Genome - F19 : A genome assembly and annotation guide to empower mycologists, including annotated draft genome sequences of Ceratocystis pirilliformis, Diaporthe australafricana, Fusarium ophioides, Paecilomyces lecythidis, and Sporothrix stenoceras.</title>
        <authorList>
            <person name="Aylward J."/>
            <person name="Wilson A.M."/>
            <person name="Visagie C.M."/>
            <person name="Spraker J."/>
            <person name="Barnes I."/>
            <person name="Buitendag C."/>
            <person name="Ceriani C."/>
            <person name="Del Mar Angel L."/>
            <person name="du Plessis D."/>
            <person name="Fuchs T."/>
            <person name="Gasser K."/>
            <person name="Kramer D."/>
            <person name="Li W."/>
            <person name="Munsamy K."/>
            <person name="Piso A."/>
            <person name="Price J.L."/>
            <person name="Sonnekus B."/>
            <person name="Thomas C."/>
            <person name="van der Nest A."/>
            <person name="van Dijk A."/>
            <person name="van Heerden A."/>
            <person name="van Vuuren N."/>
            <person name="Yilmaz N."/>
            <person name="Duong T.A."/>
            <person name="van der Merwe N.A."/>
            <person name="Wingfield M.J."/>
            <person name="Wingfield B.D."/>
        </authorList>
    </citation>
    <scope>NUCLEOTIDE SEQUENCE [LARGE SCALE GENOMIC DNA]</scope>
    <source>
        <strain evidence="10 11">CMW 18300</strain>
    </source>
</reference>
<dbReference type="Proteomes" id="UP001583177">
    <property type="component" value="Unassembled WGS sequence"/>
</dbReference>
<keyword evidence="4" id="KW-1133">Transmembrane helix</keyword>
<organism evidence="10 11">
    <name type="scientific">Diaporthe australafricana</name>
    <dbReference type="NCBI Taxonomy" id="127596"/>
    <lineage>
        <taxon>Eukaryota</taxon>
        <taxon>Fungi</taxon>
        <taxon>Dikarya</taxon>
        <taxon>Ascomycota</taxon>
        <taxon>Pezizomycotina</taxon>
        <taxon>Sordariomycetes</taxon>
        <taxon>Sordariomycetidae</taxon>
        <taxon>Diaporthales</taxon>
        <taxon>Diaporthaceae</taxon>
        <taxon>Diaporthe</taxon>
    </lineage>
</organism>
<keyword evidence="7" id="KW-0472">Membrane</keyword>
<protein>
    <submittedName>
        <fullName evidence="10">Uncharacterized protein</fullName>
    </submittedName>
</protein>
<accession>A0ABR3W631</accession>
<sequence>MSTSTPYFYNRSPYVSNDTERVDKMWEDLYDAGLISVISPHEASQLLNQTRAAPKVPDLYLVQLQVFHDLHCLNLIRQWVYMDVYPDQAEWIDGRLNHDTRNALHVGK</sequence>
<comment type="similarity">
    <text evidence="9">Belongs to the ustYa family.</text>
</comment>
<evidence type="ECO:0000256" key="8">
    <source>
        <dbReference type="ARBA" id="ARBA00023180"/>
    </source>
</evidence>
<evidence type="ECO:0000256" key="1">
    <source>
        <dbReference type="ARBA" id="ARBA00004167"/>
    </source>
</evidence>
<evidence type="ECO:0000313" key="10">
    <source>
        <dbReference type="EMBL" id="KAL1853955.1"/>
    </source>
</evidence>
<evidence type="ECO:0000313" key="11">
    <source>
        <dbReference type="Proteomes" id="UP001583177"/>
    </source>
</evidence>
<dbReference type="PANTHER" id="PTHR33365">
    <property type="entry name" value="YALI0B05434P"/>
    <property type="match status" value="1"/>
</dbReference>
<keyword evidence="3" id="KW-0812">Transmembrane</keyword>
<dbReference type="InterPro" id="IPR021765">
    <property type="entry name" value="UstYa-like"/>
</dbReference>
<keyword evidence="11" id="KW-1185">Reference proteome</keyword>
<evidence type="ECO:0000256" key="9">
    <source>
        <dbReference type="ARBA" id="ARBA00035112"/>
    </source>
</evidence>
<evidence type="ECO:0000256" key="3">
    <source>
        <dbReference type="ARBA" id="ARBA00022692"/>
    </source>
</evidence>
<evidence type="ECO:0000256" key="7">
    <source>
        <dbReference type="ARBA" id="ARBA00023136"/>
    </source>
</evidence>
<name>A0ABR3W631_9PEZI</name>
<comment type="subcellular location">
    <subcellularLocation>
        <location evidence="1">Membrane</location>
        <topology evidence="1">Single-pass membrane protein</topology>
    </subcellularLocation>
</comment>
<dbReference type="Pfam" id="PF11807">
    <property type="entry name" value="UstYa"/>
    <property type="match status" value="1"/>
</dbReference>
<proteinExistence type="inferred from homology"/>